<protein>
    <submittedName>
        <fullName evidence="2">Serine/threonine protein kinase</fullName>
    </submittedName>
</protein>
<sequence>MSSAWPTGHAEMTRRAATDQVRGPAGGADGPPAACAGPARPPGRRDGVRPGRAAARTMT</sequence>
<dbReference type="EMBL" id="CT573213">
    <property type="protein sequence ID" value="CAJ64489.1"/>
    <property type="molecule type" value="Genomic_DNA"/>
</dbReference>
<dbReference type="GO" id="GO:0004674">
    <property type="term" value="F:protein serine/threonine kinase activity"/>
    <property type="evidence" value="ECO:0007669"/>
    <property type="project" value="UniProtKB-KW"/>
</dbReference>
<feature type="compositionally biased region" description="Low complexity" evidence="1">
    <location>
        <begin position="50"/>
        <end position="59"/>
    </location>
</feature>
<keyword evidence="2" id="KW-0418">Kinase</keyword>
<evidence type="ECO:0000313" key="2">
    <source>
        <dbReference type="EMBL" id="CAJ64489.1"/>
    </source>
</evidence>
<dbReference type="HOGENOM" id="CLU_2953770_0_0_11"/>
<evidence type="ECO:0000313" key="3">
    <source>
        <dbReference type="Proteomes" id="UP000000657"/>
    </source>
</evidence>
<dbReference type="STRING" id="326424.FRAAL5857"/>
<keyword evidence="2" id="KW-0723">Serine/threonine-protein kinase</keyword>
<reference evidence="2 3" key="1">
    <citation type="journal article" date="2007" name="Genome Res.">
        <title>Genome characteristics of facultatively symbiotic Frankia sp. strains reflect host range and host plant biogeography.</title>
        <authorList>
            <person name="Normand P."/>
            <person name="Lapierre P."/>
            <person name="Tisa L.S."/>
            <person name="Gogarten J.P."/>
            <person name="Alloisio N."/>
            <person name="Bagnarol E."/>
            <person name="Bassi C.A."/>
            <person name="Berry A.M."/>
            <person name="Bickhart D.M."/>
            <person name="Choisne N."/>
            <person name="Couloux A."/>
            <person name="Cournoyer B."/>
            <person name="Cruveiller S."/>
            <person name="Daubin V."/>
            <person name="Demange N."/>
            <person name="Francino M.P."/>
            <person name="Goltsman E."/>
            <person name="Huang Y."/>
            <person name="Kopp O.R."/>
            <person name="Labarre L."/>
            <person name="Lapidus A."/>
            <person name="Lavire C."/>
            <person name="Marechal J."/>
            <person name="Martinez M."/>
            <person name="Mastronunzio J.E."/>
            <person name="Mullin B.C."/>
            <person name="Niemann J."/>
            <person name="Pujic P."/>
            <person name="Rawnsley T."/>
            <person name="Rouy Z."/>
            <person name="Schenowitz C."/>
            <person name="Sellstedt A."/>
            <person name="Tavares F."/>
            <person name="Tomkins J.P."/>
            <person name="Vallenet D."/>
            <person name="Valverde C."/>
            <person name="Wall L.G."/>
            <person name="Wang Y."/>
            <person name="Medigue C."/>
            <person name="Benson D.R."/>
        </authorList>
    </citation>
    <scope>NUCLEOTIDE SEQUENCE [LARGE SCALE GENOMIC DNA]</scope>
    <source>
        <strain evidence="3">DSM 45986 / CECT 9034 / ACN14a</strain>
    </source>
</reference>
<gene>
    <name evidence="2" type="ordered locus">FRAAL5857</name>
</gene>
<proteinExistence type="predicted"/>
<keyword evidence="2" id="KW-0808">Transferase</keyword>
<keyword evidence="3" id="KW-1185">Reference proteome</keyword>
<dbReference type="Proteomes" id="UP000000657">
    <property type="component" value="Chromosome"/>
</dbReference>
<evidence type="ECO:0000256" key="1">
    <source>
        <dbReference type="SAM" id="MobiDB-lite"/>
    </source>
</evidence>
<feature type="region of interest" description="Disordered" evidence="1">
    <location>
        <begin position="1"/>
        <end position="59"/>
    </location>
</feature>
<accession>Q0RDI0</accession>
<dbReference type="AlphaFoldDB" id="Q0RDI0"/>
<organism evidence="2 3">
    <name type="scientific">Frankia alni (strain DSM 45986 / CECT 9034 / ACN14a)</name>
    <dbReference type="NCBI Taxonomy" id="326424"/>
    <lineage>
        <taxon>Bacteria</taxon>
        <taxon>Bacillati</taxon>
        <taxon>Actinomycetota</taxon>
        <taxon>Actinomycetes</taxon>
        <taxon>Frankiales</taxon>
        <taxon>Frankiaceae</taxon>
        <taxon>Frankia</taxon>
    </lineage>
</organism>
<name>Q0RDI0_FRAAA</name>
<dbReference type="KEGG" id="fal:FRAAL5857"/>